<dbReference type="CDD" id="cd06261">
    <property type="entry name" value="TM_PBP2"/>
    <property type="match status" value="1"/>
</dbReference>
<feature type="transmembrane region" description="Helical" evidence="7">
    <location>
        <begin position="182"/>
        <end position="204"/>
    </location>
</feature>
<dbReference type="AlphaFoldDB" id="A0A1G7GYZ7"/>
<dbReference type="SUPFAM" id="SSF161098">
    <property type="entry name" value="MetI-like"/>
    <property type="match status" value="1"/>
</dbReference>
<dbReference type="RefSeq" id="WP_188127965.1">
    <property type="nucleotide sequence ID" value="NZ_FNBO01000001.1"/>
</dbReference>
<gene>
    <name evidence="9" type="ORF">SAMN04488067_101130</name>
</gene>
<dbReference type="InterPro" id="IPR035906">
    <property type="entry name" value="MetI-like_sf"/>
</dbReference>
<evidence type="ECO:0000256" key="4">
    <source>
        <dbReference type="ARBA" id="ARBA00022692"/>
    </source>
</evidence>
<keyword evidence="10" id="KW-1185">Reference proteome</keyword>
<feature type="domain" description="ABC transmembrane type-1" evidence="8">
    <location>
        <begin position="99"/>
        <end position="304"/>
    </location>
</feature>
<evidence type="ECO:0000256" key="3">
    <source>
        <dbReference type="ARBA" id="ARBA00022475"/>
    </source>
</evidence>
<proteinExistence type="inferred from homology"/>
<evidence type="ECO:0000256" key="6">
    <source>
        <dbReference type="ARBA" id="ARBA00023136"/>
    </source>
</evidence>
<accession>A0A1G7GYZ7</accession>
<evidence type="ECO:0000313" key="10">
    <source>
        <dbReference type="Proteomes" id="UP000324020"/>
    </source>
</evidence>
<dbReference type="InterPro" id="IPR000515">
    <property type="entry name" value="MetI-like"/>
</dbReference>
<dbReference type="EMBL" id="FNBO01000001">
    <property type="protein sequence ID" value="SDE93386.1"/>
    <property type="molecule type" value="Genomic_DNA"/>
</dbReference>
<reference evidence="9 10" key="1">
    <citation type="submission" date="2016-10" db="EMBL/GenBank/DDBJ databases">
        <authorList>
            <person name="Varghese N."/>
            <person name="Submissions S."/>
        </authorList>
    </citation>
    <scope>NUCLEOTIDE SEQUENCE [LARGE SCALE GENOMIC DNA]</scope>
    <source>
        <strain evidence="9 10">CGMCC 1.3527</strain>
    </source>
</reference>
<dbReference type="PROSITE" id="PS50928">
    <property type="entry name" value="ABC_TM1"/>
    <property type="match status" value="1"/>
</dbReference>
<keyword evidence="2 7" id="KW-0813">Transport</keyword>
<protein>
    <submittedName>
        <fullName evidence="9">Peptide/nickel transport system permease protein</fullName>
    </submittedName>
</protein>
<evidence type="ECO:0000256" key="7">
    <source>
        <dbReference type="RuleBase" id="RU363032"/>
    </source>
</evidence>
<organism evidence="9 10">
    <name type="scientific">Halorubrum xinjiangense</name>
    <dbReference type="NCBI Taxonomy" id="261291"/>
    <lineage>
        <taxon>Archaea</taxon>
        <taxon>Methanobacteriati</taxon>
        <taxon>Methanobacteriota</taxon>
        <taxon>Stenosarchaea group</taxon>
        <taxon>Halobacteria</taxon>
        <taxon>Halobacteriales</taxon>
        <taxon>Haloferacaceae</taxon>
        <taxon>Halorubrum</taxon>
    </lineage>
</organism>
<dbReference type="InterPro" id="IPR045621">
    <property type="entry name" value="BPD_transp_1_N"/>
</dbReference>
<feature type="transmembrane region" description="Helical" evidence="7">
    <location>
        <begin position="12"/>
        <end position="31"/>
    </location>
</feature>
<dbReference type="Pfam" id="PF19300">
    <property type="entry name" value="BPD_transp_1_N"/>
    <property type="match status" value="1"/>
</dbReference>
<evidence type="ECO:0000256" key="2">
    <source>
        <dbReference type="ARBA" id="ARBA00022448"/>
    </source>
</evidence>
<dbReference type="OrthoDB" id="44105at2157"/>
<feature type="transmembrane region" description="Helical" evidence="7">
    <location>
        <begin position="285"/>
        <end position="311"/>
    </location>
</feature>
<dbReference type="Pfam" id="PF00528">
    <property type="entry name" value="BPD_transp_1"/>
    <property type="match status" value="1"/>
</dbReference>
<evidence type="ECO:0000259" key="8">
    <source>
        <dbReference type="PROSITE" id="PS50928"/>
    </source>
</evidence>
<name>A0A1G7GYZ7_9EURY</name>
<feature type="transmembrane region" description="Helical" evidence="7">
    <location>
        <begin position="103"/>
        <end position="126"/>
    </location>
</feature>
<keyword evidence="5 7" id="KW-1133">Transmembrane helix</keyword>
<evidence type="ECO:0000256" key="1">
    <source>
        <dbReference type="ARBA" id="ARBA00004651"/>
    </source>
</evidence>
<dbReference type="PANTHER" id="PTHR43163:SF2">
    <property type="entry name" value="ABC TRANSPORTER PERMEASE PROTEIN"/>
    <property type="match status" value="1"/>
</dbReference>
<keyword evidence="3" id="KW-1003">Cell membrane</keyword>
<dbReference type="Proteomes" id="UP000324020">
    <property type="component" value="Unassembled WGS sequence"/>
</dbReference>
<dbReference type="GO" id="GO:0055085">
    <property type="term" value="P:transmembrane transport"/>
    <property type="evidence" value="ECO:0007669"/>
    <property type="project" value="InterPro"/>
</dbReference>
<evidence type="ECO:0000313" key="9">
    <source>
        <dbReference type="EMBL" id="SDE93386.1"/>
    </source>
</evidence>
<evidence type="ECO:0000256" key="5">
    <source>
        <dbReference type="ARBA" id="ARBA00022989"/>
    </source>
</evidence>
<dbReference type="Gene3D" id="1.10.3720.10">
    <property type="entry name" value="MetI-like"/>
    <property type="match status" value="1"/>
</dbReference>
<sequence>MSLQRFILKRTLSIIPIMFGVSVITFGLFHLTPGDPVTRLVALNPDVSAAEEAALRERWGLSGPVWQQYLEWISNVLVGDFGLELQTGREVSDIVWRRLPETIALGLFGWAFALIIAIPAGIYAAVNKDQLGDTVSRFLALSGISIPNFWLGLMLILIFSLYLGLFPVLAPSRQSLISPEMLWYLLLPGITIGTASAASIMRVMRTSMTEELNKEYVTAARAKGLPERTVILKHVLRNSLISVVTLAATLTASIVAGSVVVETVFNWPGLGREFINAINQREINVVMAITLFTGFFVILANLVADIVYAALDPRIRYD</sequence>
<dbReference type="GO" id="GO:0005886">
    <property type="term" value="C:plasma membrane"/>
    <property type="evidence" value="ECO:0007669"/>
    <property type="project" value="UniProtKB-SubCell"/>
</dbReference>
<keyword evidence="6 7" id="KW-0472">Membrane</keyword>
<comment type="subcellular location">
    <subcellularLocation>
        <location evidence="1 7">Cell membrane</location>
        <topology evidence="1 7">Multi-pass membrane protein</topology>
    </subcellularLocation>
</comment>
<feature type="transmembrane region" description="Helical" evidence="7">
    <location>
        <begin position="240"/>
        <end position="265"/>
    </location>
</feature>
<comment type="similarity">
    <text evidence="7">Belongs to the binding-protein-dependent transport system permease family.</text>
</comment>
<dbReference type="PANTHER" id="PTHR43163">
    <property type="entry name" value="DIPEPTIDE TRANSPORT SYSTEM PERMEASE PROTEIN DPPB-RELATED"/>
    <property type="match status" value="1"/>
</dbReference>
<keyword evidence="4 7" id="KW-0812">Transmembrane</keyword>
<feature type="transmembrane region" description="Helical" evidence="7">
    <location>
        <begin position="138"/>
        <end position="162"/>
    </location>
</feature>